<keyword evidence="9" id="KW-1185">Reference proteome</keyword>
<dbReference type="InterPro" id="IPR008166">
    <property type="entry name" value="Glyco_transf_92"/>
</dbReference>
<name>A0ABM1E9G7_PRICU</name>
<comment type="subcellular location">
    <subcellularLocation>
        <location evidence="1">Membrane</location>
        <topology evidence="1">Single-pass membrane protein</topology>
    </subcellularLocation>
</comment>
<evidence type="ECO:0000256" key="2">
    <source>
        <dbReference type="ARBA" id="ARBA00007647"/>
    </source>
</evidence>
<protein>
    <submittedName>
        <fullName evidence="10">Uncharacterized protein LOC106810079</fullName>
    </submittedName>
</protein>
<keyword evidence="6" id="KW-1133">Transmembrane helix</keyword>
<dbReference type="GeneID" id="106810079"/>
<evidence type="ECO:0000256" key="1">
    <source>
        <dbReference type="ARBA" id="ARBA00004167"/>
    </source>
</evidence>
<dbReference type="PANTHER" id="PTHR21461">
    <property type="entry name" value="GLYCOSYLTRANSFERASE FAMILY 92 PROTEIN"/>
    <property type="match status" value="1"/>
</dbReference>
<dbReference type="Proteomes" id="UP000695022">
    <property type="component" value="Unplaced"/>
</dbReference>
<dbReference type="RefSeq" id="XP_014668838.1">
    <property type="nucleotide sequence ID" value="XM_014813352.1"/>
</dbReference>
<evidence type="ECO:0000256" key="8">
    <source>
        <dbReference type="SAM" id="MobiDB-lite"/>
    </source>
</evidence>
<evidence type="ECO:0000256" key="3">
    <source>
        <dbReference type="ARBA" id="ARBA00022676"/>
    </source>
</evidence>
<organism evidence="9 10">
    <name type="scientific">Priapulus caudatus</name>
    <name type="common">Priapulid worm</name>
    <dbReference type="NCBI Taxonomy" id="37621"/>
    <lineage>
        <taxon>Eukaryota</taxon>
        <taxon>Metazoa</taxon>
        <taxon>Ecdysozoa</taxon>
        <taxon>Scalidophora</taxon>
        <taxon>Priapulida</taxon>
        <taxon>Priapulimorpha</taxon>
        <taxon>Priapulimorphida</taxon>
        <taxon>Priapulidae</taxon>
        <taxon>Priapulus</taxon>
    </lineage>
</organism>
<evidence type="ECO:0000313" key="10">
    <source>
        <dbReference type="RefSeq" id="XP_014668838.1"/>
    </source>
</evidence>
<dbReference type="PANTHER" id="PTHR21461:SF69">
    <property type="entry name" value="GLYCOSYLTRANSFERASE FAMILY 92 PROTEIN"/>
    <property type="match status" value="1"/>
</dbReference>
<gene>
    <name evidence="10" type="primary">LOC106810079</name>
</gene>
<feature type="compositionally biased region" description="Basic and acidic residues" evidence="8">
    <location>
        <begin position="281"/>
        <end position="295"/>
    </location>
</feature>
<evidence type="ECO:0000256" key="6">
    <source>
        <dbReference type="ARBA" id="ARBA00022989"/>
    </source>
</evidence>
<evidence type="ECO:0000256" key="7">
    <source>
        <dbReference type="ARBA" id="ARBA00023136"/>
    </source>
</evidence>
<feature type="region of interest" description="Disordered" evidence="8">
    <location>
        <begin position="326"/>
        <end position="345"/>
    </location>
</feature>
<keyword evidence="5" id="KW-0812">Transmembrane</keyword>
<evidence type="ECO:0000313" key="9">
    <source>
        <dbReference type="Proteomes" id="UP000695022"/>
    </source>
</evidence>
<dbReference type="Pfam" id="PF01697">
    <property type="entry name" value="Glyco_transf_92"/>
    <property type="match status" value="1"/>
</dbReference>
<accession>A0ABM1E9G7</accession>
<keyword evidence="7" id="KW-0472">Membrane</keyword>
<keyword evidence="4" id="KW-0808">Transferase</keyword>
<feature type="region of interest" description="Disordered" evidence="8">
    <location>
        <begin position="276"/>
        <end position="295"/>
    </location>
</feature>
<evidence type="ECO:0000256" key="4">
    <source>
        <dbReference type="ARBA" id="ARBA00022679"/>
    </source>
</evidence>
<sequence>MQLHTPIHGNMRSFFRMIRANRRAVCLFILVTFAAVSLIIQEVPTFIDGVYHIASNEKRDLYLVIRGDLTKPDPRIASVPQRLVACSYTDHHGFTDTREDGGRNVTVSARTQRNNNNNNEEIDTETVLYSGNIADSKRVEKTLPSTKINSKLIGETYPIPSTKVIDKEVKTLSTAKVTNTQIKVILPSTEVTNKGVEKTLPTLKVTNKEVEKTLPTSKVPVINKEVEKTTTLPTTKVTKKQVQNTITLHAAKVTVKQVEKILEPKKITVKDAEKTLSSTKVTDKQDEKTLPSTKAPDKRVVKTLLSTPSTKTTGVTLTTKTLPTIRKNNDCTSNMAPPARPTDTQTWQRVADRDMLVFSAFLDDRERTPLIRMIGVANASNIEVVYCQVWPDNATVPLVVQATFVALPEIHNHVYGGYFIVCNVSGTSRPVAVSVTAERCDASPANVLLVHHQVSQRKRGEFGVCVPAFIKNFNDVAALLEFVEMHRILGADKITMYNSSIHGDVDAILRRLQNDGIVEVIQWKISTKETGDVGVTTRHGTPVDVHYAAQLACIQDCLYRNMHAYEFVAFLDLDETITPHKHRTWRQMLRYLEENRASSNGTSGGGGGSDGKSYAAYSFANFFFTSWRRCSASVAGVSGLRKLSASELRSCLKRTYNTVRDRAPIAPPRRMKNIVRPHLINELGIHHVARYVTASPSATNIKHAALRVPQDIGVLYHHRWARNGVSNDNVTDAAFSEYAEELVTRVMQRLNDV</sequence>
<evidence type="ECO:0000256" key="5">
    <source>
        <dbReference type="ARBA" id="ARBA00022692"/>
    </source>
</evidence>
<keyword evidence="3" id="KW-0328">Glycosyltransferase</keyword>
<reference evidence="10" key="1">
    <citation type="submission" date="2025-08" db="UniProtKB">
        <authorList>
            <consortium name="RefSeq"/>
        </authorList>
    </citation>
    <scope>IDENTIFICATION</scope>
</reference>
<proteinExistence type="inferred from homology"/>
<comment type="similarity">
    <text evidence="2">Belongs to the glycosyltransferase 92 family.</text>
</comment>